<keyword evidence="2" id="KW-1003">Cell membrane</keyword>
<dbReference type="InterPro" id="IPR001173">
    <property type="entry name" value="Glyco_trans_2-like"/>
</dbReference>
<name>A0A372ZNA6_9ACTN</name>
<evidence type="ECO:0000256" key="4">
    <source>
        <dbReference type="ARBA" id="ARBA00022679"/>
    </source>
</evidence>
<sequence length="350" mass="37461">MEVAVMHISLADALKTQANAHRYFTTGFTERTGLNWHQPTPAQAAAGRTMSVVIPARNTAYALPTVLNALGAQQHAADVEVILVDDASTDATSEIARRHPVVTTAVRLAERRGSAAARNAGARLAQAPTVLFVDADMVLPPHVFADVAVRAAADTVLTGFRHNVTYQTSPCGEPLLPKAPPLLGADHRVTWKPPVDQVLPYSGLTLTDALDGRPLDATNDFQTLGYGRSYYDWDLPRMVVTALLAVPRKQLADVGGFDEEFGALGWGMEDTHLGAALIASGCLVVPLRQAVGFHLDPPDAAAQWQAKLASWPATLAHYRHLLSLPAPADRSDAFVAAADKHLTDAEVITR</sequence>
<evidence type="ECO:0000313" key="12">
    <source>
        <dbReference type="EMBL" id="RGD57323.1"/>
    </source>
</evidence>
<dbReference type="SUPFAM" id="SSF53448">
    <property type="entry name" value="Nucleotide-diphospho-sugar transferases"/>
    <property type="match status" value="1"/>
</dbReference>
<feature type="domain" description="Galactosyltransferase C-terminal" evidence="11">
    <location>
        <begin position="240"/>
        <end position="284"/>
    </location>
</feature>
<evidence type="ECO:0000256" key="3">
    <source>
        <dbReference type="ARBA" id="ARBA00022676"/>
    </source>
</evidence>
<keyword evidence="4 12" id="KW-0808">Transferase</keyword>
<dbReference type="EMBL" id="QVIG01000001">
    <property type="protein sequence ID" value="RGD57323.1"/>
    <property type="molecule type" value="Genomic_DNA"/>
</dbReference>
<keyword evidence="3" id="KW-0328">Glycosyltransferase</keyword>
<keyword evidence="5" id="KW-0472">Membrane</keyword>
<evidence type="ECO:0000256" key="6">
    <source>
        <dbReference type="ARBA" id="ARBA00037281"/>
    </source>
</evidence>
<evidence type="ECO:0000259" key="10">
    <source>
        <dbReference type="Pfam" id="PF00535"/>
    </source>
</evidence>
<dbReference type="Pfam" id="PF02709">
    <property type="entry name" value="Glyco_transf_7C"/>
    <property type="match status" value="1"/>
</dbReference>
<dbReference type="Pfam" id="PF00535">
    <property type="entry name" value="Glycos_transf_2"/>
    <property type="match status" value="1"/>
</dbReference>
<evidence type="ECO:0000259" key="11">
    <source>
        <dbReference type="Pfam" id="PF02709"/>
    </source>
</evidence>
<evidence type="ECO:0000256" key="5">
    <source>
        <dbReference type="ARBA" id="ARBA00023136"/>
    </source>
</evidence>
<comment type="caution">
    <text evidence="12">The sequence shown here is derived from an EMBL/GenBank/DDBJ whole genome shotgun (WGS) entry which is preliminary data.</text>
</comment>
<dbReference type="PANTHER" id="PTHR43646:SF2">
    <property type="entry name" value="GLYCOSYLTRANSFERASE 2-LIKE DOMAIN-CONTAINING PROTEIN"/>
    <property type="match status" value="1"/>
</dbReference>
<accession>A0A372ZNA6</accession>
<dbReference type="GO" id="GO:0005886">
    <property type="term" value="C:plasma membrane"/>
    <property type="evidence" value="ECO:0007669"/>
    <property type="project" value="UniProtKB-SubCell"/>
</dbReference>
<evidence type="ECO:0000256" key="1">
    <source>
        <dbReference type="ARBA" id="ARBA00004236"/>
    </source>
</evidence>
<comment type="function">
    <text evidence="6">Catalyzes the glycosylation of 4,4'-diaponeurosporenoate, i.e. the esterification of glucose at the C1'' position with the carboxyl group of 4,4'-diaponeurosporenic acid, to form glycosyl-4,4'-diaponeurosporenoate. This is a step in the biosynthesis of staphyloxanthin, an orange pigment present in most staphylococci strains.</text>
</comment>
<dbReference type="InterPro" id="IPR027791">
    <property type="entry name" value="Galactosyl_T_C"/>
</dbReference>
<comment type="pathway">
    <text evidence="7">Carotenoid biosynthesis; staphyloxanthin biosynthesis; staphyloxanthin from farnesyl diphosphate: step 4/5.</text>
</comment>
<dbReference type="AlphaFoldDB" id="A0A372ZNA6"/>
<evidence type="ECO:0000256" key="2">
    <source>
        <dbReference type="ARBA" id="ARBA00022475"/>
    </source>
</evidence>
<dbReference type="CDD" id="cd00761">
    <property type="entry name" value="Glyco_tranf_GTA_type"/>
    <property type="match status" value="1"/>
</dbReference>
<dbReference type="Gene3D" id="3.90.550.10">
    <property type="entry name" value="Spore Coat Polysaccharide Biosynthesis Protein SpsA, Chain A"/>
    <property type="match status" value="2"/>
</dbReference>
<gene>
    <name evidence="12" type="ORF">DR950_05535</name>
</gene>
<dbReference type="InterPro" id="IPR029044">
    <property type="entry name" value="Nucleotide-diphossugar_trans"/>
</dbReference>
<keyword evidence="13" id="KW-1185">Reference proteome</keyword>
<comment type="similarity">
    <text evidence="8">Belongs to the glycosyltransferase 2 family. CrtQ subfamily.</text>
</comment>
<organism evidence="12 13">
    <name type="scientific">Kitasatospora xanthocidica</name>
    <dbReference type="NCBI Taxonomy" id="83382"/>
    <lineage>
        <taxon>Bacteria</taxon>
        <taxon>Bacillati</taxon>
        <taxon>Actinomycetota</taxon>
        <taxon>Actinomycetes</taxon>
        <taxon>Kitasatosporales</taxon>
        <taxon>Streptomycetaceae</taxon>
        <taxon>Kitasatospora</taxon>
    </lineage>
</organism>
<feature type="domain" description="Glycosyltransferase 2-like" evidence="10">
    <location>
        <begin position="51"/>
        <end position="153"/>
    </location>
</feature>
<dbReference type="PANTHER" id="PTHR43646">
    <property type="entry name" value="GLYCOSYLTRANSFERASE"/>
    <property type="match status" value="1"/>
</dbReference>
<comment type="subcellular location">
    <subcellularLocation>
        <location evidence="1">Cell membrane</location>
    </subcellularLocation>
</comment>
<reference evidence="12 13" key="1">
    <citation type="submission" date="2018-08" db="EMBL/GenBank/DDBJ databases">
        <title>Diversity &amp; Physiological Properties of Lignin-Decomposing Actinobacteria from Soil.</title>
        <authorList>
            <person name="Roh S.G."/>
            <person name="Kim S.B."/>
        </authorList>
    </citation>
    <scope>NUCLEOTIDE SEQUENCE [LARGE SCALE GENOMIC DNA]</scope>
    <source>
        <strain evidence="12 13">MMS17-GH009</strain>
    </source>
</reference>
<dbReference type="Proteomes" id="UP000263377">
    <property type="component" value="Unassembled WGS sequence"/>
</dbReference>
<proteinExistence type="inferred from homology"/>
<evidence type="ECO:0000256" key="7">
    <source>
        <dbReference type="ARBA" id="ARBA00037904"/>
    </source>
</evidence>
<evidence type="ECO:0000313" key="13">
    <source>
        <dbReference type="Proteomes" id="UP000263377"/>
    </source>
</evidence>
<evidence type="ECO:0000256" key="8">
    <source>
        <dbReference type="ARBA" id="ARBA00038120"/>
    </source>
</evidence>
<protein>
    <recommendedName>
        <fullName evidence="9">4,4'-diaponeurosporenoate glycosyltransferase</fullName>
    </recommendedName>
</protein>
<evidence type="ECO:0000256" key="9">
    <source>
        <dbReference type="ARBA" id="ARBA00040345"/>
    </source>
</evidence>
<dbReference type="GO" id="GO:0016757">
    <property type="term" value="F:glycosyltransferase activity"/>
    <property type="evidence" value="ECO:0007669"/>
    <property type="project" value="UniProtKB-KW"/>
</dbReference>